<organism evidence="1 2">
    <name type="scientific">Deinococcus cavernae</name>
    <dbReference type="NCBI Taxonomy" id="2320857"/>
    <lineage>
        <taxon>Bacteria</taxon>
        <taxon>Thermotogati</taxon>
        <taxon>Deinococcota</taxon>
        <taxon>Deinococci</taxon>
        <taxon>Deinococcales</taxon>
        <taxon>Deinococcaceae</taxon>
        <taxon>Deinococcus</taxon>
    </lineage>
</organism>
<dbReference type="InterPro" id="IPR011466">
    <property type="entry name" value="DUF1572"/>
</dbReference>
<dbReference type="EMBL" id="QYUJ01000014">
    <property type="protein sequence ID" value="RJF71278.1"/>
    <property type="molecule type" value="Genomic_DNA"/>
</dbReference>
<dbReference type="OrthoDB" id="68731at2"/>
<dbReference type="Gene3D" id="1.20.120.450">
    <property type="entry name" value="dinb family like domain"/>
    <property type="match status" value="1"/>
</dbReference>
<dbReference type="Proteomes" id="UP000286287">
    <property type="component" value="Unassembled WGS sequence"/>
</dbReference>
<keyword evidence="2" id="KW-1185">Reference proteome</keyword>
<comment type="caution">
    <text evidence="1">The sequence shown here is derived from an EMBL/GenBank/DDBJ whole genome shotgun (WGS) entry which is preliminary data.</text>
</comment>
<accession>A0A418V5A8</accession>
<dbReference type="Pfam" id="PF07609">
    <property type="entry name" value="DUF1572"/>
    <property type="match status" value="1"/>
</dbReference>
<protein>
    <submittedName>
        <fullName evidence="1">DUF1572 domain-containing protein</fullName>
    </submittedName>
</protein>
<name>A0A418V5A8_9DEIO</name>
<sequence length="182" mass="20462">MSLADLYLRDVRGRMRGVKALGNGALTQLREEEWHLALSGEGNSAAVLIQHLSGNMHSRWGAFQHGFTAGAEGETAGRDRDREFTEGQQTPAQLLALWDEGWQVFLEALDNFKPDDLTAELTIRSEQHTILEAIQRQVAHYSGHVYQLVFLVKTLRGREFRSLSILRGGSAAFNAEMMRKPR</sequence>
<proteinExistence type="predicted"/>
<dbReference type="RefSeq" id="WP_119762294.1">
    <property type="nucleotide sequence ID" value="NZ_QYUJ01000014.1"/>
</dbReference>
<evidence type="ECO:0000313" key="2">
    <source>
        <dbReference type="Proteomes" id="UP000286287"/>
    </source>
</evidence>
<evidence type="ECO:0000313" key="1">
    <source>
        <dbReference type="EMBL" id="RJF71278.1"/>
    </source>
</evidence>
<gene>
    <name evidence="1" type="ORF">D3875_06530</name>
</gene>
<reference evidence="1 2" key="1">
    <citation type="submission" date="2018-09" db="EMBL/GenBank/DDBJ databases">
        <authorList>
            <person name="Zhu H."/>
        </authorList>
    </citation>
    <scope>NUCLEOTIDE SEQUENCE [LARGE SCALE GENOMIC DNA]</scope>
    <source>
        <strain evidence="1 2">K2S05-167</strain>
    </source>
</reference>
<dbReference type="AlphaFoldDB" id="A0A418V5A8"/>
<dbReference type="InterPro" id="IPR034660">
    <property type="entry name" value="DinB/YfiT-like"/>
</dbReference>
<dbReference type="SUPFAM" id="SSF109854">
    <property type="entry name" value="DinB/YfiT-like putative metalloenzymes"/>
    <property type="match status" value="1"/>
</dbReference>